<evidence type="ECO:0000313" key="3">
    <source>
        <dbReference type="EMBL" id="GAA0351149.1"/>
    </source>
</evidence>
<dbReference type="InterPro" id="IPR036691">
    <property type="entry name" value="Endo/exonu/phosph_ase_sf"/>
</dbReference>
<keyword evidence="4" id="KW-1185">Reference proteome</keyword>
<dbReference type="Proteomes" id="UP001501822">
    <property type="component" value="Unassembled WGS sequence"/>
</dbReference>
<evidence type="ECO:0000256" key="1">
    <source>
        <dbReference type="SAM" id="Phobius"/>
    </source>
</evidence>
<dbReference type="EMBL" id="BAAABM010000045">
    <property type="protein sequence ID" value="GAA0351149.1"/>
    <property type="molecule type" value="Genomic_DNA"/>
</dbReference>
<comment type="caution">
    <text evidence="3">The sequence shown here is derived from an EMBL/GenBank/DDBJ whole genome shotgun (WGS) entry which is preliminary data.</text>
</comment>
<feature type="transmembrane region" description="Helical" evidence="1">
    <location>
        <begin position="83"/>
        <end position="102"/>
    </location>
</feature>
<keyword evidence="3" id="KW-0540">Nuclease</keyword>
<proteinExistence type="predicted"/>
<feature type="transmembrane region" description="Helical" evidence="1">
    <location>
        <begin position="52"/>
        <end position="76"/>
    </location>
</feature>
<organism evidence="3 4">
    <name type="scientific">Actinoallomurus spadix</name>
    <dbReference type="NCBI Taxonomy" id="79912"/>
    <lineage>
        <taxon>Bacteria</taxon>
        <taxon>Bacillati</taxon>
        <taxon>Actinomycetota</taxon>
        <taxon>Actinomycetes</taxon>
        <taxon>Streptosporangiales</taxon>
        <taxon>Thermomonosporaceae</taxon>
        <taxon>Actinoallomurus</taxon>
    </lineage>
</organism>
<dbReference type="GO" id="GO:0004519">
    <property type="term" value="F:endonuclease activity"/>
    <property type="evidence" value="ECO:0007669"/>
    <property type="project" value="UniProtKB-KW"/>
</dbReference>
<accession>A0ABN0X0D1</accession>
<protein>
    <submittedName>
        <fullName evidence="3">Endonuclease/exonuclease/phosphatase family protein</fullName>
    </submittedName>
</protein>
<keyword evidence="1" id="KW-0812">Transmembrane</keyword>
<reference evidence="3 4" key="1">
    <citation type="journal article" date="2019" name="Int. J. Syst. Evol. Microbiol.">
        <title>The Global Catalogue of Microorganisms (GCM) 10K type strain sequencing project: providing services to taxonomists for standard genome sequencing and annotation.</title>
        <authorList>
            <consortium name="The Broad Institute Genomics Platform"/>
            <consortium name="The Broad Institute Genome Sequencing Center for Infectious Disease"/>
            <person name="Wu L."/>
            <person name="Ma J."/>
        </authorList>
    </citation>
    <scope>NUCLEOTIDE SEQUENCE [LARGE SCALE GENOMIC DNA]</scope>
    <source>
        <strain evidence="3 4">JCM 3146</strain>
    </source>
</reference>
<keyword evidence="1" id="KW-0472">Membrane</keyword>
<feature type="domain" description="Endonuclease/exonuclease/phosphatase" evidence="2">
    <location>
        <begin position="117"/>
        <end position="323"/>
    </location>
</feature>
<dbReference type="Pfam" id="PF03372">
    <property type="entry name" value="Exo_endo_phos"/>
    <property type="match status" value="1"/>
</dbReference>
<gene>
    <name evidence="3" type="ORF">GCM10010151_45980</name>
</gene>
<keyword evidence="3" id="KW-0255">Endonuclease</keyword>
<evidence type="ECO:0000313" key="4">
    <source>
        <dbReference type="Proteomes" id="UP001501822"/>
    </source>
</evidence>
<feature type="transmembrane region" description="Helical" evidence="1">
    <location>
        <begin position="20"/>
        <end position="40"/>
    </location>
</feature>
<sequence length="333" mass="36030">MNTTAVSPPETAARSRTRHLLHRSLTWLIAVGALWALARLTGADRLPLLTGLLVPIMTFTPYAAVVSVILAVVALVLRRWKAFGVTLGVVSAFAVAVLPRAIGDTTPVTGGPVLRVLTANLRLGRADPRVLAGLVRRTHADVLSMQEFTPQAGAALDRAGLGRLLPHRITTPLGSALGSALYARWPLHALPMFQVHLIGLAIPHAEMDVPGGRRVEMMAVHLARPMNPSGVGQWNRAFVLLPAGRHRGPVRILAGDFNATLDHTSLRRLVGEGYVDAAYRTGNGLVPTFRQWWVPPITLDHVLADARCAVRRTRVYDLPGSDHRAVLAELRLP</sequence>
<keyword evidence="3" id="KW-0378">Hydrolase</keyword>
<keyword evidence="1" id="KW-1133">Transmembrane helix</keyword>
<name>A0ABN0X0D1_9ACTN</name>
<dbReference type="InterPro" id="IPR005135">
    <property type="entry name" value="Endo/exonuclease/phosphatase"/>
</dbReference>
<dbReference type="SUPFAM" id="SSF56219">
    <property type="entry name" value="DNase I-like"/>
    <property type="match status" value="1"/>
</dbReference>
<dbReference type="RefSeq" id="WP_252806577.1">
    <property type="nucleotide sequence ID" value="NZ_BAAABM010000045.1"/>
</dbReference>
<evidence type="ECO:0000259" key="2">
    <source>
        <dbReference type="Pfam" id="PF03372"/>
    </source>
</evidence>
<dbReference type="Gene3D" id="3.60.10.10">
    <property type="entry name" value="Endonuclease/exonuclease/phosphatase"/>
    <property type="match status" value="1"/>
</dbReference>